<dbReference type="Gene3D" id="3.10.350.10">
    <property type="entry name" value="LysM domain"/>
    <property type="match status" value="2"/>
</dbReference>
<dbReference type="PANTHER" id="PTHR33734">
    <property type="entry name" value="LYSM DOMAIN-CONTAINING GPI-ANCHORED PROTEIN 2"/>
    <property type="match status" value="1"/>
</dbReference>
<evidence type="ECO:0000313" key="3">
    <source>
        <dbReference type="Proteomes" id="UP000503318"/>
    </source>
</evidence>
<dbReference type="CDD" id="cd00118">
    <property type="entry name" value="LysM"/>
    <property type="match status" value="2"/>
</dbReference>
<dbReference type="SUPFAM" id="SSF54106">
    <property type="entry name" value="LysM domain"/>
    <property type="match status" value="2"/>
</dbReference>
<dbReference type="PROSITE" id="PS51782">
    <property type="entry name" value="LYSM"/>
    <property type="match status" value="2"/>
</dbReference>
<feature type="domain" description="LysM" evidence="1">
    <location>
        <begin position="14"/>
        <end position="58"/>
    </location>
</feature>
<organism evidence="2 3">
    <name type="scientific">Staphylococcus phage Twort (strain DSM 17442 / HER 48)</name>
    <name type="common">Bacteriophage Twort</name>
    <dbReference type="NCBI Taxonomy" id="2908167"/>
    <lineage>
        <taxon>Viruses</taxon>
        <taxon>Duplodnaviria</taxon>
        <taxon>Heunggongvirae</taxon>
        <taxon>Uroviricota</taxon>
        <taxon>Caudoviricetes</taxon>
        <taxon>Herelleviridae</taxon>
        <taxon>Twortvirinae</taxon>
        <taxon>Twortvirus</taxon>
        <taxon>Twortvirus twort</taxon>
    </lineage>
</organism>
<sequence>MDLIKDLKRVGNKFYHEVKPGETLWTLSKKYGVCIDRLQELNGIKSVSLTGFKYCLIYRYPIVHIVDENDTLKSIAEEYNTTVKELEKLNKDISLIVGSKIIVGY</sequence>
<dbReference type="Pfam" id="PF01476">
    <property type="entry name" value="LysM"/>
    <property type="match status" value="2"/>
</dbReference>
<dbReference type="OrthoDB" id="24870at10239"/>
<dbReference type="Proteomes" id="UP000503318">
    <property type="component" value="Segment"/>
</dbReference>
<evidence type="ECO:0000313" key="2">
    <source>
        <dbReference type="EMBL" id="QIW89060.1"/>
    </source>
</evidence>
<organismHost>
    <name type="scientific">Twortvirus twort</name>
    <dbReference type="NCBI Taxonomy" id="55510"/>
</organismHost>
<dbReference type="RefSeq" id="YP_238700.1">
    <property type="nucleotide sequence ID" value="NC_007021.1"/>
</dbReference>
<feature type="domain" description="LysM" evidence="1">
    <location>
        <begin position="62"/>
        <end position="105"/>
    </location>
</feature>
<reference evidence="2 3" key="1">
    <citation type="submission" date="2020-03" db="EMBL/GenBank/DDBJ databases">
        <title>Variable regions in the genome of staphylococcal bacteriophage Twort.</title>
        <authorList>
            <person name="Glowacka-Rutkowska A."/>
            <person name="Gawor J."/>
            <person name="Lobocka M."/>
        </authorList>
    </citation>
    <scope>NUCLEOTIDE SEQUENCE [LARGE SCALE GENOMIC DNA]</scope>
</reference>
<accession>A0A6H0X561</accession>
<dbReference type="SMART" id="SM00257">
    <property type="entry name" value="LysM"/>
    <property type="match status" value="2"/>
</dbReference>
<dbReference type="PANTHER" id="PTHR33734:SF22">
    <property type="entry name" value="MEMBRANE-BOUND LYTIC MUREIN TRANSGLYCOSYLASE D"/>
    <property type="match status" value="1"/>
</dbReference>
<gene>
    <name evidence="2" type="ORF">TwortDSMZ_055</name>
</gene>
<dbReference type="EMBL" id="MT151386">
    <property type="protein sequence ID" value="QIW89060.1"/>
    <property type="molecule type" value="Genomic_DNA"/>
</dbReference>
<dbReference type="KEGG" id="vg:5130326"/>
<name>A0A6H0X561_BPTWO</name>
<dbReference type="InterPro" id="IPR018392">
    <property type="entry name" value="LysM"/>
</dbReference>
<protein>
    <recommendedName>
        <fullName evidence="1">LysM domain-containing protein</fullName>
    </recommendedName>
</protein>
<proteinExistence type="predicted"/>
<dbReference type="InterPro" id="IPR036779">
    <property type="entry name" value="LysM_dom_sf"/>
</dbReference>
<evidence type="ECO:0000259" key="1">
    <source>
        <dbReference type="PROSITE" id="PS51782"/>
    </source>
</evidence>